<feature type="transmembrane region" description="Helical" evidence="6">
    <location>
        <begin position="406"/>
        <end position="426"/>
    </location>
</feature>
<dbReference type="GO" id="GO:0016020">
    <property type="term" value="C:membrane"/>
    <property type="evidence" value="ECO:0007669"/>
    <property type="project" value="UniProtKB-SubCell"/>
</dbReference>
<sequence>MSDEENPQPASSSPGTAAVGDHSSKSSRIERHRRAHGYTSARVSLKERLSHFTWSWFECTMSTGAIATLLGQQPYTFNGLVAVGKVFFVLDLALFVLFSALITARFLMHPSALKTSLHHPHEGHSHVSIYAFHELLLEALSYDIVTTYHGHHQSFFFGTFWVSLALILYEIQEYGVPATGPWLVRALEVLFWLYAACALLVVIFQYHVILDEEELPVRDCMPAWILPAYPFLVLGPLAAVLEYSQPQPAAMPILIGGLVFEGLGWSVAFIMYTVYFTRLINSKLPFESKRPGMFVAVGPAGYASTTLASRGMQAPIVIPPNYLGITSVPTGDLWKAFAVPAAMFVWLLGFWFFALATVSCLKGARAMHFTLNRWAFIFPNVGLTIGAISIANAIDSSGIKGLCSGLSVLLVAAWFIVAVFNIRGVWTREVLWPGVNEDIEDLEGWVMDGKERQD</sequence>
<reference evidence="7" key="1">
    <citation type="submission" date="2021-03" db="EMBL/GenBank/DDBJ databases">
        <title>Revisited historic fungal species revealed as producer of novel bioactive compounds through whole genome sequencing and comparative genomics.</title>
        <authorList>
            <person name="Vignolle G.A."/>
            <person name="Hochenegger N."/>
            <person name="Mach R.L."/>
            <person name="Mach-Aigner A.R."/>
            <person name="Javad Rahimi M."/>
            <person name="Salim K.A."/>
            <person name="Chan C.M."/>
            <person name="Lim L.B.L."/>
            <person name="Cai F."/>
            <person name="Druzhinina I.S."/>
            <person name="U'Ren J.M."/>
            <person name="Derntl C."/>
        </authorList>
    </citation>
    <scope>NUCLEOTIDE SEQUENCE</scope>
    <source>
        <strain evidence="7">TUCIM 5799</strain>
    </source>
</reference>
<feature type="transmembrane region" description="Helical" evidence="6">
    <location>
        <begin position="221"/>
        <end position="241"/>
    </location>
</feature>
<feature type="region of interest" description="Disordered" evidence="5">
    <location>
        <begin position="1"/>
        <end position="35"/>
    </location>
</feature>
<dbReference type="Gene3D" id="1.50.10.150">
    <property type="entry name" value="Voltage-dependent anion channel"/>
    <property type="match status" value="1"/>
</dbReference>
<evidence type="ECO:0000313" key="7">
    <source>
        <dbReference type="EMBL" id="KAI1875361.1"/>
    </source>
</evidence>
<keyword evidence="3 6" id="KW-1133">Transmembrane helix</keyword>
<evidence type="ECO:0000256" key="5">
    <source>
        <dbReference type="SAM" id="MobiDB-lite"/>
    </source>
</evidence>
<dbReference type="PANTHER" id="PTHR31162">
    <property type="entry name" value="MALIC ACID TRANSPORT PROTEIN-RELATED"/>
    <property type="match status" value="1"/>
</dbReference>
<dbReference type="PANTHER" id="PTHR31162:SF0">
    <property type="entry name" value="MALIC ACID TRANSPORT PROTEIN"/>
    <property type="match status" value="1"/>
</dbReference>
<keyword evidence="4 6" id="KW-0472">Membrane</keyword>
<dbReference type="AlphaFoldDB" id="A0A9P9WQY5"/>
<comment type="subcellular location">
    <subcellularLocation>
        <location evidence="1">Membrane</location>
        <topology evidence="1">Multi-pass membrane protein</topology>
    </subcellularLocation>
</comment>
<dbReference type="InterPro" id="IPR038665">
    <property type="entry name" value="Voltage-dep_anion_channel_sf"/>
</dbReference>
<proteinExistence type="predicted"/>
<dbReference type="CDD" id="cd09317">
    <property type="entry name" value="TDT_Mae1_like"/>
    <property type="match status" value="1"/>
</dbReference>
<accession>A0A9P9WQY5</accession>
<feature type="transmembrane region" description="Helical" evidence="6">
    <location>
        <begin position="151"/>
        <end position="169"/>
    </location>
</feature>
<keyword evidence="8" id="KW-1185">Reference proteome</keyword>
<dbReference type="Pfam" id="PF03595">
    <property type="entry name" value="SLAC1"/>
    <property type="match status" value="1"/>
</dbReference>
<keyword evidence="2 6" id="KW-0812">Transmembrane</keyword>
<feature type="transmembrane region" description="Helical" evidence="6">
    <location>
        <begin position="253"/>
        <end position="275"/>
    </location>
</feature>
<name>A0A9P9WQY5_9PEZI</name>
<evidence type="ECO:0000256" key="2">
    <source>
        <dbReference type="ARBA" id="ARBA00022692"/>
    </source>
</evidence>
<feature type="transmembrane region" description="Helical" evidence="6">
    <location>
        <begin position="337"/>
        <end position="361"/>
    </location>
</feature>
<dbReference type="InterPro" id="IPR004695">
    <property type="entry name" value="SLAC1/Mae1/Ssu1/TehA"/>
</dbReference>
<protein>
    <recommendedName>
        <fullName evidence="9">C4-dicarboxylate transporter/malic acid transport protein</fullName>
    </recommendedName>
</protein>
<evidence type="ECO:0000256" key="1">
    <source>
        <dbReference type="ARBA" id="ARBA00004141"/>
    </source>
</evidence>
<comment type="caution">
    <text evidence="7">The sequence shown here is derived from an EMBL/GenBank/DDBJ whole genome shotgun (WGS) entry which is preliminary data.</text>
</comment>
<evidence type="ECO:0000256" key="6">
    <source>
        <dbReference type="SAM" id="Phobius"/>
    </source>
</evidence>
<evidence type="ECO:0000313" key="8">
    <source>
        <dbReference type="Proteomes" id="UP000829685"/>
    </source>
</evidence>
<organism evidence="7 8">
    <name type="scientific">Neoarthrinium moseri</name>
    <dbReference type="NCBI Taxonomy" id="1658444"/>
    <lineage>
        <taxon>Eukaryota</taxon>
        <taxon>Fungi</taxon>
        <taxon>Dikarya</taxon>
        <taxon>Ascomycota</taxon>
        <taxon>Pezizomycotina</taxon>
        <taxon>Sordariomycetes</taxon>
        <taxon>Xylariomycetidae</taxon>
        <taxon>Amphisphaeriales</taxon>
        <taxon>Apiosporaceae</taxon>
        <taxon>Neoarthrinium</taxon>
    </lineage>
</organism>
<evidence type="ECO:0008006" key="9">
    <source>
        <dbReference type="Google" id="ProtNLM"/>
    </source>
</evidence>
<gene>
    <name evidence="7" type="ORF">JX265_004419</name>
</gene>
<evidence type="ECO:0000256" key="3">
    <source>
        <dbReference type="ARBA" id="ARBA00022989"/>
    </source>
</evidence>
<feature type="transmembrane region" description="Helical" evidence="6">
    <location>
        <begin position="189"/>
        <end position="209"/>
    </location>
</feature>
<feature type="transmembrane region" description="Helical" evidence="6">
    <location>
        <begin position="373"/>
        <end position="394"/>
    </location>
</feature>
<feature type="transmembrane region" description="Helical" evidence="6">
    <location>
        <begin position="86"/>
        <end position="107"/>
    </location>
</feature>
<dbReference type="EMBL" id="JAFIMR010000008">
    <property type="protein sequence ID" value="KAI1875361.1"/>
    <property type="molecule type" value="Genomic_DNA"/>
</dbReference>
<dbReference type="InterPro" id="IPR030185">
    <property type="entry name" value="Mae1"/>
</dbReference>
<dbReference type="Proteomes" id="UP000829685">
    <property type="component" value="Unassembled WGS sequence"/>
</dbReference>
<dbReference type="GO" id="GO:0015140">
    <property type="term" value="F:malate transmembrane transporter activity"/>
    <property type="evidence" value="ECO:0007669"/>
    <property type="project" value="InterPro"/>
</dbReference>
<evidence type="ECO:0000256" key="4">
    <source>
        <dbReference type="ARBA" id="ARBA00023136"/>
    </source>
</evidence>